<sequence>MWCELNLNAQLSEAQITRLVNFFDSPPEAGNQEEGLHDVEQLDTPTTPLVDRPDSEAAAGVASWNEMEIEKSTNSSSSSLLNRKAGDHDLRWINSCIIGASSNTDILVLALVQKFVIFERLSNGRMELNAEVEVDHNIDNISNSTKTEVIGEVKTGFGHGYITQFCILPIASPGNRKSDTSVNDWTCVAVALSSGYVNFYSERGVLVFSERFSHYPINSIRFGVSAKSRGQELAVLTENQLVVIEGSSLYNTLRTARAKRARKEETVEEICNSLEVKCHRYDMSVDREGVVDFIITGPQKPSSVDQYVAASLSENGVETRLVRSSLPTYSTYMCIGNSPFTSFSWFDESGGSQNIISDTIHNIKNQVTSAVTSQLPSFGIRTFLGIGTSRKDRPPKTFPTDVRSLSMPTRSSLDDEGRFGERIYGAPPQWNLAAVADDAARVLLIHTKTRQIHRIWKGYREARCAWIESTGRVASGSSGKALFLVIFAPRRGLLEIWAMQNGPRVSAFNVDRNGRLISVASTSHLLLGHTEQKVDTLNSAVFISSNGEIHNLVVPFHLALSGSSTASVHDENLLKEIYNEKSFDEDKFKRFVDKMKTVSTRRKAAEYFVDLPDVDVAVKGRFCESLRKEIDIKQDNVKSVSAEAQLFHSYLKSVLQIMDVYATVDSFGSVEESTNVEELAKDVISRNLRMNMEELMDMMDCMNRYSPIDDPSEEGLEMKAEERYDFVSFLKEFSFEHISGSASPTAENRDCLMWIPQKLKDECSISLGQFLFLPVLSGHCSTSDFFKRVAPCSGIEQTTLVECFCAFWLRKANNQPTFYLPHVLSFVEQLFEFASNGKRDEEKIAQIFERHITKSSELIAALFLCLVVRATILNRKQMECTPEKDEEVAEEDEAMEVTEHWEPIEIGLQHWDLLLTHLRCLSVLASLPKAGEHSLEKLKTRGCGYYREQIGVWVASYMVDPQELYEVLSRPLTFDDHCEIDDFREPLEKEMKDALEKGEHVEPWKYAIYDLRKRFPVSLTWNLVICDCAWECFTHWHRLTGTKPVTLLKNAVRFVKFLNSWPHLQHGIALIAWDTFLREPFQKVYNLLNEKGVQPPDHIIRGAVGVSETELGDFTDVMRDVLQLLCVSVVDLDQIPLPKQEYEDFLLYFVDFGKSQSTTKSSSSNHNYCLSEMICRKKSVNYHLVLHHIHLATVMQLQIATHARVKPASLFCDNGQRALFESFHCHPLIPLDRVGDHLKAKRQNFALNIVKHINETFASDEAGNKKLWGVLLDLTRDWQLDTDELRRREIELLYKDAYDQKAAHLIPPIVNRGTLGAELFKITVSRLKALHDDLQGKVDLLKEFEKYQLGSAKTINLIRATPEKFATHHEIEWKDLRELASVADDLLQSGDRENPALRQFQKSAGELIKMVDHAKRFVNCDT</sequence>
<dbReference type="InterPro" id="IPR029257">
    <property type="entry name" value="RAB3GAP2_C"/>
</dbReference>
<evidence type="ECO:0000256" key="2">
    <source>
        <dbReference type="ARBA" id="ARBA00008153"/>
    </source>
</evidence>
<dbReference type="PANTHER" id="PTHR12472">
    <property type="entry name" value="RAB3-GAP REGULATORY DOMAIN"/>
    <property type="match status" value="1"/>
</dbReference>
<dbReference type="InterPro" id="IPR032839">
    <property type="entry name" value="RAB3GAP_N"/>
</dbReference>
<evidence type="ECO:0000256" key="1">
    <source>
        <dbReference type="ARBA" id="ARBA00004496"/>
    </source>
</evidence>
<dbReference type="STRING" id="34508.A0A4U5PC23"/>
<dbReference type="EMBL" id="AZBU02000002">
    <property type="protein sequence ID" value="TKR93939.1"/>
    <property type="molecule type" value="Genomic_DNA"/>
</dbReference>
<gene>
    <name evidence="8" type="ORF">L596_008299</name>
</gene>
<evidence type="ECO:0008006" key="10">
    <source>
        <dbReference type="Google" id="ProtNLM"/>
    </source>
</evidence>
<proteinExistence type="inferred from homology"/>
<dbReference type="PANTHER" id="PTHR12472:SF0">
    <property type="entry name" value="RAB3 GTPASE-ACTIVATING PROTEIN NON-CATALYTIC SUBUNIT"/>
    <property type="match status" value="1"/>
</dbReference>
<evidence type="ECO:0000313" key="9">
    <source>
        <dbReference type="Proteomes" id="UP000298663"/>
    </source>
</evidence>
<evidence type="ECO:0000256" key="5">
    <source>
        <dbReference type="SAM" id="MobiDB-lite"/>
    </source>
</evidence>
<keyword evidence="9" id="KW-1185">Reference proteome</keyword>
<evidence type="ECO:0000259" key="7">
    <source>
        <dbReference type="Pfam" id="PF14656"/>
    </source>
</evidence>
<dbReference type="Proteomes" id="UP000298663">
    <property type="component" value="Unassembled WGS sequence"/>
</dbReference>
<reference evidence="8 9" key="2">
    <citation type="journal article" date="2019" name="G3 (Bethesda)">
        <title>Hybrid Assembly of the Genome of the Entomopathogenic Nematode Steinernema carpocapsae Identifies the X-Chromosome.</title>
        <authorList>
            <person name="Serra L."/>
            <person name="Macchietto M."/>
            <person name="Macias-Munoz A."/>
            <person name="McGill C.J."/>
            <person name="Rodriguez I.M."/>
            <person name="Rodriguez B."/>
            <person name="Murad R."/>
            <person name="Mortazavi A."/>
        </authorList>
    </citation>
    <scope>NUCLEOTIDE SEQUENCE [LARGE SCALE GENOMIC DNA]</scope>
    <source>
        <strain evidence="8 9">ALL</strain>
    </source>
</reference>
<evidence type="ECO:0000313" key="8">
    <source>
        <dbReference type="EMBL" id="TKR93939.1"/>
    </source>
</evidence>
<dbReference type="Pfam" id="PF14655">
    <property type="entry name" value="RAB3GAP2_N"/>
    <property type="match status" value="1"/>
</dbReference>
<dbReference type="InterPro" id="IPR026059">
    <property type="entry name" value="Rab3GAP2"/>
</dbReference>
<comment type="subcellular location">
    <subcellularLocation>
        <location evidence="1">Cytoplasm</location>
    </subcellularLocation>
</comment>
<keyword evidence="4" id="KW-0963">Cytoplasm</keyword>
<keyword evidence="3" id="KW-0343">GTPase activation</keyword>
<accession>A0A4U5PC23</accession>
<name>A0A4U5PC23_STECR</name>
<organism evidence="8 9">
    <name type="scientific">Steinernema carpocapsae</name>
    <name type="common">Entomopathogenic nematode</name>
    <dbReference type="NCBI Taxonomy" id="34508"/>
    <lineage>
        <taxon>Eukaryota</taxon>
        <taxon>Metazoa</taxon>
        <taxon>Ecdysozoa</taxon>
        <taxon>Nematoda</taxon>
        <taxon>Chromadorea</taxon>
        <taxon>Rhabditida</taxon>
        <taxon>Tylenchina</taxon>
        <taxon>Panagrolaimomorpha</taxon>
        <taxon>Strongyloidoidea</taxon>
        <taxon>Steinernematidae</taxon>
        <taxon>Steinernema</taxon>
    </lineage>
</organism>
<feature type="domain" description="Rab3GAP regulatory subunit C-terminal" evidence="7">
    <location>
        <begin position="800"/>
        <end position="1339"/>
    </location>
</feature>
<dbReference type="Pfam" id="PF14656">
    <property type="entry name" value="RAB3GAP2_C"/>
    <property type="match status" value="1"/>
</dbReference>
<dbReference type="OrthoDB" id="2019917at2759"/>
<dbReference type="GO" id="GO:0005737">
    <property type="term" value="C:cytoplasm"/>
    <property type="evidence" value="ECO:0007669"/>
    <property type="project" value="UniProtKB-SubCell"/>
</dbReference>
<comment type="similarity">
    <text evidence="2">Belongs to the Rab3-GAP regulatory subunit family.</text>
</comment>
<evidence type="ECO:0000256" key="4">
    <source>
        <dbReference type="ARBA" id="ARBA00022490"/>
    </source>
</evidence>
<dbReference type="GO" id="GO:0005096">
    <property type="term" value="F:GTPase activator activity"/>
    <property type="evidence" value="ECO:0007669"/>
    <property type="project" value="UniProtKB-KW"/>
</dbReference>
<evidence type="ECO:0000259" key="6">
    <source>
        <dbReference type="Pfam" id="PF14655"/>
    </source>
</evidence>
<comment type="caution">
    <text evidence="8">The sequence shown here is derived from an EMBL/GenBank/DDBJ whole genome shotgun (WGS) entry which is preliminary data.</text>
</comment>
<feature type="domain" description="Rab3-GAP regulatory subunit N-terminal" evidence="6">
    <location>
        <begin position="92"/>
        <end position="517"/>
    </location>
</feature>
<evidence type="ECO:0000256" key="3">
    <source>
        <dbReference type="ARBA" id="ARBA00022468"/>
    </source>
</evidence>
<feature type="region of interest" description="Disordered" evidence="5">
    <location>
        <begin position="394"/>
        <end position="414"/>
    </location>
</feature>
<protein>
    <recommendedName>
        <fullName evidence="10">Rab3-GAP regulatory subunit N-terminal domain-containing protein</fullName>
    </recommendedName>
</protein>
<reference evidence="8 9" key="1">
    <citation type="journal article" date="2015" name="Genome Biol.">
        <title>Comparative genomics of Steinernema reveals deeply conserved gene regulatory networks.</title>
        <authorList>
            <person name="Dillman A.R."/>
            <person name="Macchietto M."/>
            <person name="Porter C.F."/>
            <person name="Rogers A."/>
            <person name="Williams B."/>
            <person name="Antoshechkin I."/>
            <person name="Lee M.M."/>
            <person name="Goodwin Z."/>
            <person name="Lu X."/>
            <person name="Lewis E.E."/>
            <person name="Goodrich-Blair H."/>
            <person name="Stock S.P."/>
            <person name="Adams B.J."/>
            <person name="Sternberg P.W."/>
            <person name="Mortazavi A."/>
        </authorList>
    </citation>
    <scope>NUCLEOTIDE SEQUENCE [LARGE SCALE GENOMIC DNA]</scope>
    <source>
        <strain evidence="8 9">ALL</strain>
    </source>
</reference>